<proteinExistence type="predicted"/>
<dbReference type="Proteomes" id="UP001146120">
    <property type="component" value="Unassembled WGS sequence"/>
</dbReference>
<gene>
    <name evidence="1" type="ORF">N0F65_010037</name>
</gene>
<reference evidence="1" key="2">
    <citation type="journal article" date="2023" name="Microbiol Resour">
        <title>Decontamination and Annotation of the Draft Genome Sequence of the Oomycete Lagenidium giganteum ARSEF 373.</title>
        <authorList>
            <person name="Morgan W.R."/>
            <person name="Tartar A."/>
        </authorList>
    </citation>
    <scope>NUCLEOTIDE SEQUENCE</scope>
    <source>
        <strain evidence="1">ARSEF 373</strain>
    </source>
</reference>
<name>A0AAV2ZDW6_9STRA</name>
<organism evidence="1 2">
    <name type="scientific">Lagenidium giganteum</name>
    <dbReference type="NCBI Taxonomy" id="4803"/>
    <lineage>
        <taxon>Eukaryota</taxon>
        <taxon>Sar</taxon>
        <taxon>Stramenopiles</taxon>
        <taxon>Oomycota</taxon>
        <taxon>Peronosporomycetes</taxon>
        <taxon>Pythiales</taxon>
        <taxon>Pythiaceae</taxon>
    </lineage>
</organism>
<evidence type="ECO:0000313" key="2">
    <source>
        <dbReference type="Proteomes" id="UP001146120"/>
    </source>
</evidence>
<dbReference type="AlphaFoldDB" id="A0AAV2ZDW6"/>
<evidence type="ECO:0000313" key="1">
    <source>
        <dbReference type="EMBL" id="DBA04441.1"/>
    </source>
</evidence>
<sequence>MSADSPYRSPCSTSGAIQATVPTSPVMVSSSVSSRLMPKSLNLAVPCAFSSTLRALRSRWMMAYSKDCR</sequence>
<protein>
    <submittedName>
        <fullName evidence="1">Uncharacterized protein</fullName>
    </submittedName>
</protein>
<dbReference type="EMBL" id="DAKRPA010000008">
    <property type="protein sequence ID" value="DBA04441.1"/>
    <property type="molecule type" value="Genomic_DNA"/>
</dbReference>
<comment type="caution">
    <text evidence="1">The sequence shown here is derived from an EMBL/GenBank/DDBJ whole genome shotgun (WGS) entry which is preliminary data.</text>
</comment>
<accession>A0AAV2ZDW6</accession>
<reference evidence="1" key="1">
    <citation type="submission" date="2022-11" db="EMBL/GenBank/DDBJ databases">
        <authorList>
            <person name="Morgan W.R."/>
            <person name="Tartar A."/>
        </authorList>
    </citation>
    <scope>NUCLEOTIDE SEQUENCE</scope>
    <source>
        <strain evidence="1">ARSEF 373</strain>
    </source>
</reference>
<keyword evidence="2" id="KW-1185">Reference proteome</keyword>